<keyword evidence="4" id="KW-1185">Reference proteome</keyword>
<organism evidence="2 4">
    <name type="scientific">Pristionchus entomophagus</name>
    <dbReference type="NCBI Taxonomy" id="358040"/>
    <lineage>
        <taxon>Eukaryota</taxon>
        <taxon>Metazoa</taxon>
        <taxon>Ecdysozoa</taxon>
        <taxon>Nematoda</taxon>
        <taxon>Chromadorea</taxon>
        <taxon>Rhabditida</taxon>
        <taxon>Rhabditina</taxon>
        <taxon>Diplogasteromorpha</taxon>
        <taxon>Diplogasteroidea</taxon>
        <taxon>Neodiplogasteridae</taxon>
        <taxon>Pristionchus</taxon>
    </lineage>
</organism>
<dbReference type="EMBL" id="BTSX01000005">
    <property type="protein sequence ID" value="GMT01073.1"/>
    <property type="molecule type" value="Genomic_DNA"/>
</dbReference>
<feature type="domain" description="BTB" evidence="1">
    <location>
        <begin position="1"/>
        <end position="64"/>
    </location>
</feature>
<reference evidence="2" key="1">
    <citation type="submission" date="2023-10" db="EMBL/GenBank/DDBJ databases">
        <title>Genome assembly of Pristionchus species.</title>
        <authorList>
            <person name="Yoshida K."/>
            <person name="Sommer R.J."/>
        </authorList>
    </citation>
    <scope>NUCLEOTIDE SEQUENCE</scope>
    <source>
        <strain evidence="2">RS0144</strain>
    </source>
</reference>
<feature type="non-terminal residue" evidence="2">
    <location>
        <position position="64"/>
    </location>
</feature>
<dbReference type="Gene3D" id="3.30.710.10">
    <property type="entry name" value="Potassium Channel Kv1.1, Chain A"/>
    <property type="match status" value="1"/>
</dbReference>
<evidence type="ECO:0000313" key="3">
    <source>
        <dbReference type="EMBL" id="GMT01073.1"/>
    </source>
</evidence>
<dbReference type="SUPFAM" id="SSF54695">
    <property type="entry name" value="POZ domain"/>
    <property type="match status" value="1"/>
</dbReference>
<accession>A0AAV5U3L8</accession>
<comment type="caution">
    <text evidence="2">The sequence shown here is derived from an EMBL/GenBank/DDBJ whole genome shotgun (WGS) entry which is preliminary data.</text>
</comment>
<evidence type="ECO:0000313" key="4">
    <source>
        <dbReference type="Proteomes" id="UP001432027"/>
    </source>
</evidence>
<dbReference type="PROSITE" id="PS50097">
    <property type="entry name" value="BTB"/>
    <property type="match status" value="1"/>
</dbReference>
<feature type="non-terminal residue" evidence="2">
    <location>
        <position position="1"/>
    </location>
</feature>
<name>A0AAV5U3L8_9BILA</name>
<protein>
    <recommendedName>
        <fullName evidence="1">BTB domain-containing protein</fullName>
    </recommendedName>
</protein>
<dbReference type="AlphaFoldDB" id="A0AAV5U3L8"/>
<dbReference type="InterPro" id="IPR000210">
    <property type="entry name" value="BTB/POZ_dom"/>
</dbReference>
<dbReference type="InterPro" id="IPR011333">
    <property type="entry name" value="SKP1/BTB/POZ_sf"/>
</dbReference>
<proteinExistence type="predicted"/>
<dbReference type="EMBL" id="BTSX01000005">
    <property type="protein sequence ID" value="GMT01071.1"/>
    <property type="molecule type" value="Genomic_DNA"/>
</dbReference>
<dbReference type="Pfam" id="PF00651">
    <property type="entry name" value="BTB"/>
    <property type="match status" value="1"/>
</dbReference>
<evidence type="ECO:0000313" key="2">
    <source>
        <dbReference type="EMBL" id="GMT01071.1"/>
    </source>
</evidence>
<dbReference type="PANTHER" id="PTHR47022">
    <property type="entry name" value="BTB AND MATH DOMAIN-CONTAINING PROTEIN 36-RELATED"/>
    <property type="match status" value="1"/>
</dbReference>
<evidence type="ECO:0000259" key="1">
    <source>
        <dbReference type="PROSITE" id="PS50097"/>
    </source>
</evidence>
<dbReference type="PANTHER" id="PTHR47022:SF1">
    <property type="entry name" value="BTB AND MATH DOMAIN-CONTAINING PROTEIN 36-RELATED"/>
    <property type="match status" value="1"/>
</dbReference>
<dbReference type="Proteomes" id="UP001432027">
    <property type="component" value="Unassembled WGS sequence"/>
</dbReference>
<sequence length="64" mass="7553">LLIEGEKVYVNKGNLAVHSPMFNVMFYGGFAEKNKKEIELKDIDRQWTRQSIFSTSRIDSRFRL</sequence>
<gene>
    <name evidence="2" type="ORF">PENTCL1PPCAC_23245</name>
    <name evidence="3" type="ORF">PENTCL1PPCAC_23247</name>
</gene>